<dbReference type="EMBL" id="BKCJ010003545">
    <property type="protein sequence ID" value="GEU55737.1"/>
    <property type="molecule type" value="Genomic_DNA"/>
</dbReference>
<evidence type="ECO:0000313" key="2">
    <source>
        <dbReference type="EMBL" id="GEU55737.1"/>
    </source>
</evidence>
<dbReference type="AlphaFoldDB" id="A0A6L2L4F7"/>
<protein>
    <recommendedName>
        <fullName evidence="3">Reverse transcriptase Ty1/copia-type domain-containing protein</fullName>
    </recommendedName>
</protein>
<feature type="compositionally biased region" description="Basic and acidic residues" evidence="1">
    <location>
        <begin position="472"/>
        <end position="489"/>
    </location>
</feature>
<evidence type="ECO:0008006" key="3">
    <source>
        <dbReference type="Google" id="ProtNLM"/>
    </source>
</evidence>
<name>A0A6L2L4F7_TANCI</name>
<feature type="compositionally biased region" description="Pro residues" evidence="1">
    <location>
        <begin position="928"/>
        <end position="942"/>
    </location>
</feature>
<proteinExistence type="predicted"/>
<feature type="region of interest" description="Disordered" evidence="1">
    <location>
        <begin position="912"/>
        <end position="958"/>
    </location>
</feature>
<feature type="compositionally biased region" description="Acidic residues" evidence="1">
    <location>
        <begin position="912"/>
        <end position="921"/>
    </location>
</feature>
<sequence length="1242" mass="139240">MRAGKAWRENWVNRNSNLNVGKKGYDWSFHADEESTNYALMAFTSSSSFSSDNEVAPCFKACSKAYATFQSHYDTLTNDLRKSQFDVLSYKTGLESVEARIVVYQQNKHVFKEDIKLLKLDVMLRDNALVELRKKFEKAEQERNDSESDVSMPSLVHDRYKSGEGYHDVPPSYTGTFMPPKPDLMFYDTPTVNETVPTVLDVEPKDESEGESMPTQKAHSFIQTSEHVKTPRPFVKPVKHSIPVENLRKDIPKSIGHRHSWNRKAYFVCKSLNHLIKDCDYYEKKMIQKPIRNHAMRGNHQHYARMTHPYPHRHVVPTTFLTRSRLVPLTAARLVTTVVNAVKGIKGNWVWKPKCPVLDHVSRHTSNLQHALKDKGVIDSGCSRHMTWNISYLFDFEEINRGYVAFGGNPKGGSGPTWLFNIDTLTQSMNYQPVVAGNQPNFSADPQNTVADATFEVKEPKSEVHVSPSSSDKTKKHDDKTKREAKGKSPVEFTPITAVGPNSTNSTNTFSVAGLSNNAVSPTLGLDGKSSYMDPSQYLDDPDMPALEDITYSDDEEDVASQTRSLIRMVKEQGGLTQINDEDFHTCMNKARLVAHGHTQEEGIDYEEVFAPVARIGSLMYLTSSRPDIMFAVCACAHFQVTPKASHLHAVKRIFSDYAGASLDRKSKIGGCQFLGCRLISWQRKKQTVIATSSTKAEYVAAASCYAQVLWIQNQLLDYGLIFNAVGSKLMLFGLMIDAAHLLLLDASEGFEQVIDFLNTSVIQYALMKEGDITKDTVRQALRLDDADSIDCLSNEDIFAELARMGYEKPSTKLTFYKAFLSAQWKFLIHTILQCMSAKRTAWNEFSSSLASTVICLGAVGDLSSHTTKYTSPALTQKVFAIMRRVGKGFSGVDTLLFDEMLVPQQVQDEVADAAEDEDAANEISAKPTPPSPTPATTPPPQQELIPSPSQVGKEEKVESFRIQEIEEGRKIAELDADEDVTLEEVDAEKDAEAKPAEVEEVLKVVTAAKLMTEVVNTATTTITVAPVPKASASRKRRGVIIQDPEEAATASLSVQSEDKAFARELEAELIANINWNEVIEQVKRKERQDNTVMRYQALKRKPVAEAHARKNMMVYLKNMAGFKMDFFKGTMLRMRAIVSRAYPKKDKGRSLKFIIDRTISNKELGKIVNSSIMNKPGFADEPVCLPRFNSARGQQNFLPTLGLSFPLFLGLLIHTSFPYHMQAWNGTLGRHILLRSFQHRM</sequence>
<dbReference type="PANTHER" id="PTHR11439">
    <property type="entry name" value="GAG-POL-RELATED RETROTRANSPOSON"/>
    <property type="match status" value="1"/>
</dbReference>
<feature type="region of interest" description="Disordered" evidence="1">
    <location>
        <begin position="456"/>
        <end position="502"/>
    </location>
</feature>
<dbReference type="CDD" id="cd09272">
    <property type="entry name" value="RNase_HI_RT_Ty1"/>
    <property type="match status" value="1"/>
</dbReference>
<organism evidence="2">
    <name type="scientific">Tanacetum cinerariifolium</name>
    <name type="common">Dalmatian daisy</name>
    <name type="synonym">Chrysanthemum cinerariifolium</name>
    <dbReference type="NCBI Taxonomy" id="118510"/>
    <lineage>
        <taxon>Eukaryota</taxon>
        <taxon>Viridiplantae</taxon>
        <taxon>Streptophyta</taxon>
        <taxon>Embryophyta</taxon>
        <taxon>Tracheophyta</taxon>
        <taxon>Spermatophyta</taxon>
        <taxon>Magnoliopsida</taxon>
        <taxon>eudicotyledons</taxon>
        <taxon>Gunneridae</taxon>
        <taxon>Pentapetalae</taxon>
        <taxon>asterids</taxon>
        <taxon>campanulids</taxon>
        <taxon>Asterales</taxon>
        <taxon>Asteraceae</taxon>
        <taxon>Asteroideae</taxon>
        <taxon>Anthemideae</taxon>
        <taxon>Anthemidinae</taxon>
        <taxon>Tanacetum</taxon>
    </lineage>
</organism>
<gene>
    <name evidence="2" type="ORF">Tci_027715</name>
</gene>
<evidence type="ECO:0000256" key="1">
    <source>
        <dbReference type="SAM" id="MobiDB-lite"/>
    </source>
</evidence>
<accession>A0A6L2L4F7</accession>
<dbReference type="PANTHER" id="PTHR11439:SF495">
    <property type="entry name" value="REVERSE TRANSCRIPTASE, RNA-DEPENDENT DNA POLYMERASE-RELATED"/>
    <property type="match status" value="1"/>
</dbReference>
<comment type="caution">
    <text evidence="2">The sequence shown here is derived from an EMBL/GenBank/DDBJ whole genome shotgun (WGS) entry which is preliminary data.</text>
</comment>
<reference evidence="2" key="1">
    <citation type="journal article" date="2019" name="Sci. Rep.">
        <title>Draft genome of Tanacetum cinerariifolium, the natural source of mosquito coil.</title>
        <authorList>
            <person name="Yamashiro T."/>
            <person name="Shiraishi A."/>
            <person name="Satake H."/>
            <person name="Nakayama K."/>
        </authorList>
    </citation>
    <scope>NUCLEOTIDE SEQUENCE</scope>
</reference>